<keyword evidence="2" id="KW-1185">Reference proteome</keyword>
<gene>
    <name evidence="1" type="ORF">CNYM01_11234</name>
</gene>
<protein>
    <submittedName>
        <fullName evidence="1">Uncharacterized protein</fullName>
    </submittedName>
</protein>
<reference evidence="1 2" key="1">
    <citation type="submission" date="2014-02" db="EMBL/GenBank/DDBJ databases">
        <title>The genome sequence of Colletotrichum nymphaeae SA-01.</title>
        <authorList>
            <person name="Baroncelli R."/>
            <person name="Thon M.R."/>
        </authorList>
    </citation>
    <scope>NUCLEOTIDE SEQUENCE [LARGE SCALE GENOMIC DNA]</scope>
    <source>
        <strain evidence="1 2">SA-01</strain>
    </source>
</reference>
<comment type="caution">
    <text evidence="1">The sequence shown here is derived from an EMBL/GenBank/DDBJ whole genome shotgun (WGS) entry which is preliminary data.</text>
</comment>
<name>A0A135TUL3_9PEZI</name>
<evidence type="ECO:0000313" key="2">
    <source>
        <dbReference type="Proteomes" id="UP000070054"/>
    </source>
</evidence>
<evidence type="ECO:0000313" key="1">
    <source>
        <dbReference type="EMBL" id="KXH51849.1"/>
    </source>
</evidence>
<sequence>MIFGKGASSPSEPALLSHNRHFNSHIETRGTRTAGVFSTAIDLAKHQTHKVAIFPTTPFNPPEPGSFTLATYSYPVNSTRVAGPPGFRALVQTALLLGSSSVSIASPGLGRLLSIINPGP</sequence>
<dbReference type="AlphaFoldDB" id="A0A135TUL3"/>
<dbReference type="EMBL" id="JEMN01001015">
    <property type="protein sequence ID" value="KXH51849.1"/>
    <property type="molecule type" value="Genomic_DNA"/>
</dbReference>
<organism evidence="1 2">
    <name type="scientific">Colletotrichum nymphaeae SA-01</name>
    <dbReference type="NCBI Taxonomy" id="1460502"/>
    <lineage>
        <taxon>Eukaryota</taxon>
        <taxon>Fungi</taxon>
        <taxon>Dikarya</taxon>
        <taxon>Ascomycota</taxon>
        <taxon>Pezizomycotina</taxon>
        <taxon>Sordariomycetes</taxon>
        <taxon>Hypocreomycetidae</taxon>
        <taxon>Glomerellales</taxon>
        <taxon>Glomerellaceae</taxon>
        <taxon>Colletotrichum</taxon>
        <taxon>Colletotrichum acutatum species complex</taxon>
    </lineage>
</organism>
<dbReference type="Proteomes" id="UP000070054">
    <property type="component" value="Unassembled WGS sequence"/>
</dbReference>
<accession>A0A135TUL3</accession>
<proteinExistence type="predicted"/>